<accession>A0A1L9PBH6</accession>
<organism evidence="2 3">
    <name type="scientific">Aspergillus versicolor CBS 583.65</name>
    <dbReference type="NCBI Taxonomy" id="1036611"/>
    <lineage>
        <taxon>Eukaryota</taxon>
        <taxon>Fungi</taxon>
        <taxon>Dikarya</taxon>
        <taxon>Ascomycota</taxon>
        <taxon>Pezizomycotina</taxon>
        <taxon>Eurotiomycetes</taxon>
        <taxon>Eurotiomycetidae</taxon>
        <taxon>Eurotiales</taxon>
        <taxon>Aspergillaceae</taxon>
        <taxon>Aspergillus</taxon>
        <taxon>Aspergillus subgen. Nidulantes</taxon>
    </lineage>
</organism>
<reference evidence="3" key="1">
    <citation type="journal article" date="2017" name="Genome Biol.">
        <title>Comparative genomics reveals high biological diversity and specific adaptations in the industrially and medically important fungal genus Aspergillus.</title>
        <authorList>
            <person name="de Vries R.P."/>
            <person name="Riley R."/>
            <person name="Wiebenga A."/>
            <person name="Aguilar-Osorio G."/>
            <person name="Amillis S."/>
            <person name="Uchima C.A."/>
            <person name="Anderluh G."/>
            <person name="Asadollahi M."/>
            <person name="Askin M."/>
            <person name="Barry K."/>
            <person name="Battaglia E."/>
            <person name="Bayram O."/>
            <person name="Benocci T."/>
            <person name="Braus-Stromeyer S.A."/>
            <person name="Caldana C."/>
            <person name="Canovas D."/>
            <person name="Cerqueira G.C."/>
            <person name="Chen F."/>
            <person name="Chen W."/>
            <person name="Choi C."/>
            <person name="Clum A."/>
            <person name="Dos Santos R.A."/>
            <person name="Damasio A.R."/>
            <person name="Diallinas G."/>
            <person name="Emri T."/>
            <person name="Fekete E."/>
            <person name="Flipphi M."/>
            <person name="Freyberg S."/>
            <person name="Gallo A."/>
            <person name="Gournas C."/>
            <person name="Habgood R."/>
            <person name="Hainaut M."/>
            <person name="Harispe M.L."/>
            <person name="Henrissat B."/>
            <person name="Hilden K.S."/>
            <person name="Hope R."/>
            <person name="Hossain A."/>
            <person name="Karabika E."/>
            <person name="Karaffa L."/>
            <person name="Karanyi Z."/>
            <person name="Krasevec N."/>
            <person name="Kuo A."/>
            <person name="Kusch H."/>
            <person name="LaButti K."/>
            <person name="Lagendijk E.L."/>
            <person name="Lapidus A."/>
            <person name="Levasseur A."/>
            <person name="Lindquist E."/>
            <person name="Lipzen A."/>
            <person name="Logrieco A.F."/>
            <person name="MacCabe A."/>
            <person name="Maekelae M.R."/>
            <person name="Malavazi I."/>
            <person name="Melin P."/>
            <person name="Meyer V."/>
            <person name="Mielnichuk N."/>
            <person name="Miskei M."/>
            <person name="Molnar A.P."/>
            <person name="Mule G."/>
            <person name="Ngan C.Y."/>
            <person name="Orejas M."/>
            <person name="Orosz E."/>
            <person name="Ouedraogo J.P."/>
            <person name="Overkamp K.M."/>
            <person name="Park H.-S."/>
            <person name="Perrone G."/>
            <person name="Piumi F."/>
            <person name="Punt P.J."/>
            <person name="Ram A.F."/>
            <person name="Ramon A."/>
            <person name="Rauscher S."/>
            <person name="Record E."/>
            <person name="Riano-Pachon D.M."/>
            <person name="Robert V."/>
            <person name="Roehrig J."/>
            <person name="Ruller R."/>
            <person name="Salamov A."/>
            <person name="Salih N.S."/>
            <person name="Samson R.A."/>
            <person name="Sandor E."/>
            <person name="Sanguinetti M."/>
            <person name="Schuetze T."/>
            <person name="Sepcic K."/>
            <person name="Shelest E."/>
            <person name="Sherlock G."/>
            <person name="Sophianopoulou V."/>
            <person name="Squina F.M."/>
            <person name="Sun H."/>
            <person name="Susca A."/>
            <person name="Todd R.B."/>
            <person name="Tsang A."/>
            <person name="Unkles S.E."/>
            <person name="van de Wiele N."/>
            <person name="van Rossen-Uffink D."/>
            <person name="Oliveira J.V."/>
            <person name="Vesth T.C."/>
            <person name="Visser J."/>
            <person name="Yu J.-H."/>
            <person name="Zhou M."/>
            <person name="Andersen M.R."/>
            <person name="Archer D.B."/>
            <person name="Baker S.E."/>
            <person name="Benoit I."/>
            <person name="Brakhage A.A."/>
            <person name="Braus G.H."/>
            <person name="Fischer R."/>
            <person name="Frisvad J.C."/>
            <person name="Goldman G.H."/>
            <person name="Houbraken J."/>
            <person name="Oakley B."/>
            <person name="Pocsi I."/>
            <person name="Scazzocchio C."/>
            <person name="Seiboth B."/>
            <person name="vanKuyk P.A."/>
            <person name="Wortman J."/>
            <person name="Dyer P.S."/>
            <person name="Grigoriev I.V."/>
        </authorList>
    </citation>
    <scope>NUCLEOTIDE SEQUENCE [LARGE SCALE GENOMIC DNA]</scope>
    <source>
        <strain evidence="3">CBS 583.65</strain>
    </source>
</reference>
<evidence type="ECO:0000256" key="1">
    <source>
        <dbReference type="SAM" id="MobiDB-lite"/>
    </source>
</evidence>
<dbReference type="VEuPathDB" id="FungiDB:ASPVEDRAFT_38356"/>
<proteinExistence type="predicted"/>
<dbReference type="OrthoDB" id="3555317at2759"/>
<evidence type="ECO:0000313" key="2">
    <source>
        <dbReference type="EMBL" id="OJI98879.1"/>
    </source>
</evidence>
<dbReference type="CDD" id="cd14688">
    <property type="entry name" value="bZIP_YAP"/>
    <property type="match status" value="1"/>
</dbReference>
<dbReference type="Proteomes" id="UP000184073">
    <property type="component" value="Unassembled WGS sequence"/>
</dbReference>
<dbReference type="PANTHER" id="PTHR40618">
    <property type="entry name" value="B-ZIP TRANSCRIPTION FACTOR (EUROFUNG)-RELATED"/>
    <property type="match status" value="1"/>
</dbReference>
<feature type="compositionally biased region" description="Polar residues" evidence="1">
    <location>
        <begin position="68"/>
        <end position="82"/>
    </location>
</feature>
<evidence type="ECO:0000313" key="3">
    <source>
        <dbReference type="Proteomes" id="UP000184073"/>
    </source>
</evidence>
<dbReference type="InterPro" id="IPR046347">
    <property type="entry name" value="bZIP_sf"/>
</dbReference>
<evidence type="ECO:0008006" key="4">
    <source>
        <dbReference type="Google" id="ProtNLM"/>
    </source>
</evidence>
<dbReference type="PANTHER" id="PTHR40618:SF1">
    <property type="entry name" value="B-ZIP TRANSCRIPTION FACTOR (EUROFUNG)"/>
    <property type="match status" value="1"/>
</dbReference>
<sequence>MDRQAPSDPPVFDWGDFDQSWGLESEPANIASLLSARSYLLPGSYPSPNAQSSSTPSSLRPGDLGLEQASSSNQTNTNQATPTKPMAPRPGAKKARPAKDARGAPSKENPDQRRRMQTRVAQRAYRSRQQAMIDGLRNRISLLETSMEKTSSAMLSFSEKLVQSGVLKGHSALTTDLRDTMKVFHTTASGIVALDDDEIRVEQQQQQPPTVKWLSPLDGTQLSHPANSAKMTIIEVSAFIQQLLLVALYQSHLALRDTSIGMDQLQRPFGLLLSMMNRERLTSYFNAELHSLLSQKPMDGWDDVPFFRLGGAGTHYANGENTGPGAFVARHQSRGTVEDPLSLVGADLQTQLEGDWFDLQDLEGYIREKNVLLVTAAGEPAKGSKVQASINVFRFITALVTRGVCLGRSPGFQRKDVEFALCFSKVA</sequence>
<gene>
    <name evidence="2" type="ORF">ASPVEDRAFT_38356</name>
</gene>
<dbReference type="RefSeq" id="XP_040664642.1">
    <property type="nucleotide sequence ID" value="XM_040811684.1"/>
</dbReference>
<dbReference type="GO" id="GO:0003700">
    <property type="term" value="F:DNA-binding transcription factor activity"/>
    <property type="evidence" value="ECO:0007669"/>
    <property type="project" value="InterPro"/>
</dbReference>
<name>A0A1L9PBH6_ASPVE</name>
<dbReference type="EMBL" id="KV878126">
    <property type="protein sequence ID" value="OJI98879.1"/>
    <property type="molecule type" value="Genomic_DNA"/>
</dbReference>
<feature type="compositionally biased region" description="Low complexity" evidence="1">
    <location>
        <begin position="46"/>
        <end position="58"/>
    </location>
</feature>
<feature type="region of interest" description="Disordered" evidence="1">
    <location>
        <begin position="40"/>
        <end position="126"/>
    </location>
</feature>
<dbReference type="GeneID" id="63727195"/>
<dbReference type="AlphaFoldDB" id="A0A1L9PBH6"/>
<protein>
    <recommendedName>
        <fullName evidence="4">BZIP domain-containing protein</fullName>
    </recommendedName>
</protein>
<keyword evidence="3" id="KW-1185">Reference proteome</keyword>
<dbReference type="SUPFAM" id="SSF57959">
    <property type="entry name" value="Leucine zipper domain"/>
    <property type="match status" value="1"/>
</dbReference>
<dbReference type="Gene3D" id="1.20.5.170">
    <property type="match status" value="1"/>
</dbReference>
<dbReference type="STRING" id="1036611.A0A1L9PBH6"/>
<feature type="region of interest" description="Disordered" evidence="1">
    <location>
        <begin position="1"/>
        <end position="22"/>
    </location>
</feature>